<evidence type="ECO:0000259" key="1">
    <source>
        <dbReference type="Pfam" id="PF01968"/>
    </source>
</evidence>
<dbReference type="GO" id="GO:0017168">
    <property type="term" value="F:5-oxoprolinase (ATP-hydrolyzing) activity"/>
    <property type="evidence" value="ECO:0007669"/>
    <property type="project" value="TreeGrafter"/>
</dbReference>
<dbReference type="InterPro" id="IPR045079">
    <property type="entry name" value="Oxoprolinase-like"/>
</dbReference>
<dbReference type="PANTHER" id="PTHR11365:SF23">
    <property type="entry name" value="HYPOTHETICAL 5-OXOPROLINASE (EUROFUNG)-RELATED"/>
    <property type="match status" value="1"/>
</dbReference>
<name>A0A383ASU8_9ZZZZ</name>
<sequence>YDGSVESAIELEDVNRGVQNIPDDDEVAVAICFLHSYANPTHEIEAKQLCEKLRPDLFVCNSHEVLSQFREYERFSTTALNAILGPLMSQYFGHLKASLAERGYRRDIYIMTSNGGVSTVERAKELPISTVLSGPAGGVAAAVYLGKRHNLPNLITCDMGGTSTDVCLVEDLRIPVTNEQSIAGHANRTPQIEINAVGAGGGSIAWLDAGEILNVGPQSAGAEPGPACYDRGGLEPTVTDANLILNRLHP</sequence>
<dbReference type="GO" id="GO:0005829">
    <property type="term" value="C:cytosol"/>
    <property type="evidence" value="ECO:0007669"/>
    <property type="project" value="TreeGrafter"/>
</dbReference>
<dbReference type="PANTHER" id="PTHR11365">
    <property type="entry name" value="5-OXOPROLINASE RELATED"/>
    <property type="match status" value="1"/>
</dbReference>
<feature type="domain" description="Hydantoinase A/oxoprolinase" evidence="1">
    <location>
        <begin position="74"/>
        <end position="250"/>
    </location>
</feature>
<reference evidence="3" key="1">
    <citation type="submission" date="2018-05" db="EMBL/GenBank/DDBJ databases">
        <authorList>
            <person name="Lanie J.A."/>
            <person name="Ng W.-L."/>
            <person name="Kazmierczak K.M."/>
            <person name="Andrzejewski T.M."/>
            <person name="Davidsen T.M."/>
            <person name="Wayne K.J."/>
            <person name="Tettelin H."/>
            <person name="Glass J.I."/>
            <person name="Rusch D."/>
            <person name="Podicherti R."/>
            <person name="Tsui H.-C.T."/>
            <person name="Winkler M.E."/>
        </authorList>
    </citation>
    <scope>NUCLEOTIDE SEQUENCE</scope>
</reference>
<accession>A0A383ASU8</accession>
<dbReference type="InterPro" id="IPR002821">
    <property type="entry name" value="Hydantoinase_A"/>
</dbReference>
<dbReference type="Pfam" id="PF05378">
    <property type="entry name" value="Hydant_A_N"/>
    <property type="match status" value="1"/>
</dbReference>
<gene>
    <name evidence="3" type="ORF">METZ01_LOCUS463535</name>
</gene>
<dbReference type="AlphaFoldDB" id="A0A383ASU8"/>
<dbReference type="EMBL" id="UINC01194544">
    <property type="protein sequence ID" value="SVE10681.1"/>
    <property type="molecule type" value="Genomic_DNA"/>
</dbReference>
<proteinExistence type="predicted"/>
<protein>
    <recommendedName>
        <fullName evidence="4">Hydantoinase A/oxoprolinase domain-containing protein</fullName>
    </recommendedName>
</protein>
<feature type="domain" description="Hydantoinase/oxoprolinase N-terminal" evidence="2">
    <location>
        <begin position="1"/>
        <end position="52"/>
    </location>
</feature>
<organism evidence="3">
    <name type="scientific">marine metagenome</name>
    <dbReference type="NCBI Taxonomy" id="408172"/>
    <lineage>
        <taxon>unclassified sequences</taxon>
        <taxon>metagenomes</taxon>
        <taxon>ecological metagenomes</taxon>
    </lineage>
</organism>
<evidence type="ECO:0008006" key="4">
    <source>
        <dbReference type="Google" id="ProtNLM"/>
    </source>
</evidence>
<evidence type="ECO:0000313" key="3">
    <source>
        <dbReference type="EMBL" id="SVE10681.1"/>
    </source>
</evidence>
<feature type="non-terminal residue" evidence="3">
    <location>
        <position position="1"/>
    </location>
</feature>
<dbReference type="GO" id="GO:0006749">
    <property type="term" value="P:glutathione metabolic process"/>
    <property type="evidence" value="ECO:0007669"/>
    <property type="project" value="TreeGrafter"/>
</dbReference>
<evidence type="ECO:0000259" key="2">
    <source>
        <dbReference type="Pfam" id="PF05378"/>
    </source>
</evidence>
<dbReference type="Pfam" id="PF01968">
    <property type="entry name" value="Hydantoinase_A"/>
    <property type="match status" value="1"/>
</dbReference>
<feature type="non-terminal residue" evidence="3">
    <location>
        <position position="250"/>
    </location>
</feature>
<dbReference type="InterPro" id="IPR008040">
    <property type="entry name" value="Hydant_A_N"/>
</dbReference>